<sequence>MLHSNETTILWSFRYYLTCDLDQSYFILSVYGLQNEAIKEGDRVVLLEPYYKILDISWKEQRYKFKSIRVDFPEQIIINEKAPAAHQVARASIRAQHKP</sequence>
<reference evidence="2 3" key="1">
    <citation type="submission" date="2017-09" db="EMBL/GenBank/DDBJ databases">
        <authorList>
            <consortium name="International Durum Wheat Genome Sequencing Consortium (IDWGSC)"/>
            <person name="Milanesi L."/>
        </authorList>
    </citation>
    <scope>NUCLEOTIDE SEQUENCE [LARGE SCALE GENOMIC DNA]</scope>
    <source>
        <strain evidence="3">cv. Svevo</strain>
    </source>
</reference>
<dbReference type="Pfam" id="PF16669">
    <property type="entry name" value="TTC5_OB"/>
    <property type="match status" value="1"/>
</dbReference>
<dbReference type="Gene3D" id="2.40.50.550">
    <property type="match status" value="1"/>
</dbReference>
<name>A0A9R1QFS8_TRITD</name>
<dbReference type="InterPro" id="IPR038645">
    <property type="entry name" value="TTC5_OB_sf"/>
</dbReference>
<gene>
    <name evidence="2" type="ORF">TRITD_3Bv1G107670</name>
</gene>
<dbReference type="AlphaFoldDB" id="A0A9R1QFS8"/>
<organism evidence="2 3">
    <name type="scientific">Triticum turgidum subsp. durum</name>
    <name type="common">Durum wheat</name>
    <name type="synonym">Triticum durum</name>
    <dbReference type="NCBI Taxonomy" id="4567"/>
    <lineage>
        <taxon>Eukaryota</taxon>
        <taxon>Viridiplantae</taxon>
        <taxon>Streptophyta</taxon>
        <taxon>Embryophyta</taxon>
        <taxon>Tracheophyta</taxon>
        <taxon>Spermatophyta</taxon>
        <taxon>Magnoliopsida</taxon>
        <taxon>Liliopsida</taxon>
        <taxon>Poales</taxon>
        <taxon>Poaceae</taxon>
        <taxon>BOP clade</taxon>
        <taxon>Pooideae</taxon>
        <taxon>Triticodae</taxon>
        <taxon>Triticeae</taxon>
        <taxon>Triticinae</taxon>
        <taxon>Triticum</taxon>
    </lineage>
</organism>
<dbReference type="Proteomes" id="UP000324705">
    <property type="component" value="Chromosome 3B"/>
</dbReference>
<protein>
    <recommendedName>
        <fullName evidence="1">Tetratricopeptide repeat protein 5 OB fold domain-containing protein</fullName>
    </recommendedName>
</protein>
<proteinExistence type="predicted"/>
<dbReference type="Gramene" id="TRITD3Bv1G107670.3">
    <property type="protein sequence ID" value="TRITD3Bv1G107670.3"/>
    <property type="gene ID" value="TRITD3Bv1G107670"/>
</dbReference>
<evidence type="ECO:0000313" key="3">
    <source>
        <dbReference type="Proteomes" id="UP000324705"/>
    </source>
</evidence>
<dbReference type="InterPro" id="IPR032076">
    <property type="entry name" value="TTC5_OB"/>
</dbReference>
<feature type="domain" description="Tetratricopeptide repeat protein 5 OB fold" evidence="1">
    <location>
        <begin position="15"/>
        <end position="91"/>
    </location>
</feature>
<accession>A0A9R1QFS8</accession>
<dbReference type="EMBL" id="LT934116">
    <property type="protein sequence ID" value="VAH76558.1"/>
    <property type="molecule type" value="Genomic_DNA"/>
</dbReference>
<evidence type="ECO:0000313" key="2">
    <source>
        <dbReference type="EMBL" id="VAH76558.1"/>
    </source>
</evidence>
<evidence type="ECO:0000259" key="1">
    <source>
        <dbReference type="Pfam" id="PF16669"/>
    </source>
</evidence>
<keyword evidence="3" id="KW-1185">Reference proteome</keyword>